<dbReference type="STRING" id="72359.L7JZ50"/>
<keyword evidence="2" id="KW-0813">Transport</keyword>
<keyword evidence="4" id="KW-0256">Endoplasmic reticulum</keyword>
<feature type="domain" description="J" evidence="11">
    <location>
        <begin position="89"/>
        <end position="161"/>
    </location>
</feature>
<keyword evidence="7 10" id="KW-0472">Membrane</keyword>
<evidence type="ECO:0000256" key="8">
    <source>
        <dbReference type="ARBA" id="ARBA00023186"/>
    </source>
</evidence>
<evidence type="ECO:0000256" key="1">
    <source>
        <dbReference type="ARBA" id="ARBA00004477"/>
    </source>
</evidence>
<keyword evidence="12" id="KW-0346">Stress response</keyword>
<keyword evidence="8" id="KW-0143">Chaperone</keyword>
<comment type="subcellular location">
    <subcellularLocation>
        <location evidence="1">Endoplasmic reticulum membrane</location>
        <topology evidence="1">Multi-pass membrane protein</topology>
    </subcellularLocation>
</comment>
<evidence type="ECO:0000313" key="13">
    <source>
        <dbReference type="Proteomes" id="UP000011185"/>
    </source>
</evidence>
<dbReference type="Gene3D" id="2.60.40.150">
    <property type="entry name" value="C2 domain"/>
    <property type="match status" value="1"/>
</dbReference>
<dbReference type="PANTHER" id="PTHR24075">
    <property type="entry name" value="SEC63 DOMAIN-CONTAINING"/>
    <property type="match status" value="1"/>
</dbReference>
<dbReference type="InterPro" id="IPR036869">
    <property type="entry name" value="J_dom_sf"/>
</dbReference>
<dbReference type="OrthoDB" id="1734229at2759"/>
<dbReference type="SMART" id="SM00973">
    <property type="entry name" value="Sec63"/>
    <property type="match status" value="1"/>
</dbReference>
<keyword evidence="13" id="KW-1185">Reference proteome</keyword>
<keyword evidence="5" id="KW-0653">Protein transport</keyword>
<dbReference type="SUPFAM" id="SSF46565">
    <property type="entry name" value="Chaperone J-domain"/>
    <property type="match status" value="1"/>
</dbReference>
<dbReference type="GO" id="GO:0008320">
    <property type="term" value="F:protein transmembrane transporter activity"/>
    <property type="evidence" value="ECO:0007669"/>
    <property type="project" value="TreeGrafter"/>
</dbReference>
<feature type="compositionally biased region" description="Low complexity" evidence="9">
    <location>
        <begin position="438"/>
        <end position="454"/>
    </location>
</feature>
<dbReference type="InterPro" id="IPR014756">
    <property type="entry name" value="Ig_E-set"/>
</dbReference>
<dbReference type="Pfam" id="PF00226">
    <property type="entry name" value="DnaJ"/>
    <property type="match status" value="1"/>
</dbReference>
<sequence length="565" mass="65500">MKYEYDSTGLVTSYISLFFLTPVVIYTAYAQLFAKPPTKYDCTCTKCLSKREGRNRTFPLILCMLVGVMAYLTYNICTIRMDRRSDVFNPYEVLGLEEGASRRDIQRSFKRLSRLHDPDYFEGPNKHANEQLLKEISRAYNMLKSGKLVINKNEKHHEVIAIPSWLISNGYYSLAVYVLVFGVLFPFFAYLHWKRYTYRNKLGLYYETMEMIYRRMHGECTNTFIGMRALINVIADSKELQEHRYKRQIDMKAFIENNYAVPLRESKKITNGYNVLIDHLFRTGFAHPKDLEYVQKKALAILEGVKMVAFLTNNRAVLDNAFDLERMVVQAVPDPSFAAMQFPYITYNQVFLNKGKSVKELAMMIDKNERKVCMHVYDNLPRKIIRCKDAVVCEKKSVFNFRIELVDDVQNGVDKGNGLNNAERGGSLNNAERRTDNKNNGQNDNNNETTNEDNSQSINDLRTGVLVKQEGEFDYELLNAVGTYRHVPVHAPYFFSRAIVEWTLYALYDNELLPETKIRFSDFVGTKEVILDIPVKERSATLEIVLVCDRYFGCDVKRKVSVKVV</sequence>
<proteinExistence type="predicted"/>
<dbReference type="InterPro" id="IPR004179">
    <property type="entry name" value="Sec63-dom"/>
</dbReference>
<evidence type="ECO:0000313" key="12">
    <source>
        <dbReference type="EMBL" id="ELQ76723.1"/>
    </source>
</evidence>
<dbReference type="AlphaFoldDB" id="L7JZ50"/>
<dbReference type="InParanoid" id="L7JZ50"/>
<evidence type="ECO:0000256" key="10">
    <source>
        <dbReference type="SAM" id="Phobius"/>
    </source>
</evidence>
<evidence type="ECO:0000256" key="3">
    <source>
        <dbReference type="ARBA" id="ARBA00022692"/>
    </source>
</evidence>
<gene>
    <name evidence="12" type="ORF">THOM_0277</name>
</gene>
<dbReference type="OMA" id="YNICTIR"/>
<dbReference type="InterPro" id="IPR035892">
    <property type="entry name" value="C2_domain_sf"/>
</dbReference>
<dbReference type="GO" id="GO:0003723">
    <property type="term" value="F:RNA binding"/>
    <property type="evidence" value="ECO:0007669"/>
    <property type="project" value="TreeGrafter"/>
</dbReference>
<dbReference type="CDD" id="cd06257">
    <property type="entry name" value="DnaJ"/>
    <property type="match status" value="1"/>
</dbReference>
<reference evidence="12 13" key="1">
    <citation type="journal article" date="2012" name="PLoS Pathog.">
        <title>The genome of the obligate intracellular parasite Trachipleistophora hominis: new insights into microsporidian genome dynamics and reductive evolution.</title>
        <authorList>
            <person name="Heinz E."/>
            <person name="Williams T.A."/>
            <person name="Nakjang S."/>
            <person name="Noel C.J."/>
            <person name="Swan D.C."/>
            <person name="Goldberg A.V."/>
            <person name="Harris S.R."/>
            <person name="Weinmaier T."/>
            <person name="Markert S."/>
            <person name="Becher D."/>
            <person name="Bernhardt J."/>
            <person name="Dagan T."/>
            <person name="Hacker C."/>
            <person name="Lucocq J.M."/>
            <person name="Schweder T."/>
            <person name="Rattei T."/>
            <person name="Hall N."/>
            <person name="Hirt R.P."/>
            <person name="Embley T.M."/>
        </authorList>
    </citation>
    <scope>NUCLEOTIDE SEQUENCE [LARGE SCALE GENOMIC DNA]</scope>
</reference>
<dbReference type="InterPro" id="IPR001623">
    <property type="entry name" value="DnaJ_domain"/>
</dbReference>
<dbReference type="HOGENOM" id="CLU_494335_0_0_1"/>
<name>L7JZ50_TRAHO</name>
<dbReference type="SMART" id="SM00271">
    <property type="entry name" value="DnaJ"/>
    <property type="match status" value="1"/>
</dbReference>
<evidence type="ECO:0000256" key="6">
    <source>
        <dbReference type="ARBA" id="ARBA00022989"/>
    </source>
</evidence>
<dbReference type="Gene3D" id="1.10.287.110">
    <property type="entry name" value="DnaJ domain"/>
    <property type="match status" value="1"/>
</dbReference>
<dbReference type="GO" id="GO:0006614">
    <property type="term" value="P:SRP-dependent cotranslational protein targeting to membrane"/>
    <property type="evidence" value="ECO:0007669"/>
    <property type="project" value="TreeGrafter"/>
</dbReference>
<evidence type="ECO:0000259" key="11">
    <source>
        <dbReference type="PROSITE" id="PS50076"/>
    </source>
</evidence>
<dbReference type="VEuPathDB" id="MicrosporidiaDB:THOM_0277"/>
<keyword evidence="3 10" id="KW-0812">Transmembrane</keyword>
<dbReference type="EMBL" id="JH993826">
    <property type="protein sequence ID" value="ELQ76723.1"/>
    <property type="molecule type" value="Genomic_DNA"/>
</dbReference>
<feature type="transmembrane region" description="Helical" evidence="10">
    <location>
        <begin position="12"/>
        <end position="29"/>
    </location>
</feature>
<dbReference type="PRINTS" id="PR00625">
    <property type="entry name" value="JDOMAIN"/>
</dbReference>
<evidence type="ECO:0000256" key="2">
    <source>
        <dbReference type="ARBA" id="ARBA00022448"/>
    </source>
</evidence>
<dbReference type="Proteomes" id="UP000011185">
    <property type="component" value="Unassembled WGS sequence"/>
</dbReference>
<organism evidence="12 13">
    <name type="scientific">Trachipleistophora hominis</name>
    <name type="common">Microsporidian parasite</name>
    <dbReference type="NCBI Taxonomy" id="72359"/>
    <lineage>
        <taxon>Eukaryota</taxon>
        <taxon>Fungi</taxon>
        <taxon>Fungi incertae sedis</taxon>
        <taxon>Microsporidia</taxon>
        <taxon>Pleistophoridae</taxon>
        <taxon>Trachipleistophora</taxon>
    </lineage>
</organism>
<dbReference type="PROSITE" id="PS50076">
    <property type="entry name" value="DNAJ_2"/>
    <property type="match status" value="1"/>
</dbReference>
<feature type="transmembrane region" description="Helical" evidence="10">
    <location>
        <begin position="171"/>
        <end position="191"/>
    </location>
</feature>
<dbReference type="GO" id="GO:0006620">
    <property type="term" value="P:post-translational protein targeting to endoplasmic reticulum membrane"/>
    <property type="evidence" value="ECO:0007669"/>
    <property type="project" value="TreeGrafter"/>
</dbReference>
<dbReference type="PANTHER" id="PTHR24075:SF0">
    <property type="entry name" value="TRANSLOCATION PROTEIN SEC63 HOMOLOG"/>
    <property type="match status" value="1"/>
</dbReference>
<dbReference type="SUPFAM" id="SSF81296">
    <property type="entry name" value="E set domains"/>
    <property type="match status" value="1"/>
</dbReference>
<evidence type="ECO:0000256" key="4">
    <source>
        <dbReference type="ARBA" id="ARBA00022824"/>
    </source>
</evidence>
<dbReference type="GO" id="GO:0031207">
    <property type="term" value="C:Sec62/Sec63 complex"/>
    <property type="evidence" value="ECO:0007669"/>
    <property type="project" value="TreeGrafter"/>
</dbReference>
<protein>
    <submittedName>
        <fullName evidence="12">Putative Heat shock protein DnaJ, Molecular chaperone, Hsp40, DnaJ, Sec63 domain protein</fullName>
    </submittedName>
</protein>
<evidence type="ECO:0000256" key="9">
    <source>
        <dbReference type="SAM" id="MobiDB-lite"/>
    </source>
</evidence>
<dbReference type="SUPFAM" id="SSF158702">
    <property type="entry name" value="Sec63 N-terminal domain-like"/>
    <property type="match status" value="1"/>
</dbReference>
<evidence type="ECO:0000256" key="7">
    <source>
        <dbReference type="ARBA" id="ARBA00023136"/>
    </source>
</evidence>
<evidence type="ECO:0000256" key="5">
    <source>
        <dbReference type="ARBA" id="ARBA00022927"/>
    </source>
</evidence>
<dbReference type="FunCoup" id="L7JZ50">
    <property type="interactions" value="156"/>
</dbReference>
<feature type="region of interest" description="Disordered" evidence="9">
    <location>
        <begin position="414"/>
        <end position="458"/>
    </location>
</feature>
<accession>L7JZ50</accession>
<feature type="transmembrane region" description="Helical" evidence="10">
    <location>
        <begin position="58"/>
        <end position="76"/>
    </location>
</feature>
<keyword evidence="6 10" id="KW-1133">Transmembrane helix</keyword>